<dbReference type="EMBL" id="CP138333">
    <property type="protein sequence ID" value="WZX28997.1"/>
    <property type="molecule type" value="Genomic_DNA"/>
</dbReference>
<dbReference type="RefSeq" id="WP_342387571.1">
    <property type="nucleotide sequence ID" value="NZ_CP138333.2"/>
</dbReference>
<sequence length="404" mass="45001">MLLMMSLFLVACGNEESTSEDVSDASASETAEETAKLEEENEELKRKKLEKENEELRKDLEEQKEAEDEENDKEDESDSSKDAQESATASKDSDDNASLSENRTALDFDINSSEVKSQLLGTTTGNADGTFAQDAITPGMSQTEVEEKYGPYDFTLYTSGASPAFYGNLAVVYEHRVPFGPGNDGSDNTIDPDYNYVDSVYYYAGVPESDLYKALGEPESYDDGSKTHNGLPYYNYEGEGDDGRYYITGATTIGTPNGQVIGTIKRSLFEENPNIEAEESEEISADDFKMYEGLINEYLYRLAAYYNYTLNDDEDDIFYYLKEGTPAYDKIISNKSSGDYKNHTTYEVTLNDVTDLGNGTVELDASRVYSHASSNGKRVSNVNYIMSKETFAIIDYTQVSDTSY</sequence>
<evidence type="ECO:0000313" key="3">
    <source>
        <dbReference type="Proteomes" id="UP001455384"/>
    </source>
</evidence>
<accession>A0ABZ3CG11</accession>
<name>A0ABZ3CG11_9STAP</name>
<protein>
    <submittedName>
        <fullName evidence="2">Uncharacterized protein</fullName>
    </submittedName>
</protein>
<feature type="region of interest" description="Disordered" evidence="1">
    <location>
        <begin position="14"/>
        <end position="105"/>
    </location>
</feature>
<feature type="compositionally biased region" description="Basic and acidic residues" evidence="1">
    <location>
        <begin position="33"/>
        <end position="63"/>
    </location>
</feature>
<feature type="compositionally biased region" description="Acidic residues" evidence="1">
    <location>
        <begin position="64"/>
        <end position="77"/>
    </location>
</feature>
<dbReference type="Proteomes" id="UP001455384">
    <property type="component" value="Chromosome"/>
</dbReference>
<gene>
    <name evidence="2" type="ORF">RQP18_10055</name>
</gene>
<proteinExistence type="predicted"/>
<organism evidence="2 3">
    <name type="scientific">Salinicoccus bachuensis</name>
    <dbReference type="NCBI Taxonomy" id="3136731"/>
    <lineage>
        <taxon>Bacteria</taxon>
        <taxon>Bacillati</taxon>
        <taxon>Bacillota</taxon>
        <taxon>Bacilli</taxon>
        <taxon>Bacillales</taxon>
        <taxon>Staphylococcaceae</taxon>
        <taxon>Salinicoccus</taxon>
    </lineage>
</organism>
<evidence type="ECO:0000313" key="2">
    <source>
        <dbReference type="EMBL" id="WZX28997.1"/>
    </source>
</evidence>
<keyword evidence="3" id="KW-1185">Reference proteome</keyword>
<reference evidence="3" key="1">
    <citation type="submission" date="2023-10" db="EMBL/GenBank/DDBJ databases">
        <title>Genome analysis and identification of Salinococcus sp. Bachu38 nov., a PGPR from the rhizosphere of Tamarix.</title>
        <authorList>
            <person name="Liang Z."/>
            <person name="Zhang X."/>
            <person name="Jia J."/>
            <person name="Chen X."/>
            <person name="Wang Y."/>
            <person name="Wang Q."/>
            <person name="Wang R."/>
        </authorList>
    </citation>
    <scope>NUCLEOTIDE SEQUENCE [LARGE SCALE GENOMIC DNA]</scope>
    <source>
        <strain evidence="3">Bachu38</strain>
    </source>
</reference>
<evidence type="ECO:0000256" key="1">
    <source>
        <dbReference type="SAM" id="MobiDB-lite"/>
    </source>
</evidence>